<evidence type="ECO:0000313" key="3">
    <source>
        <dbReference type="Proteomes" id="UP000306628"/>
    </source>
</evidence>
<dbReference type="PROSITE" id="PS00455">
    <property type="entry name" value="AMP_BINDING"/>
    <property type="match status" value="1"/>
</dbReference>
<dbReference type="Gene3D" id="3.30.300.30">
    <property type="match status" value="1"/>
</dbReference>
<keyword evidence="3" id="KW-1185">Reference proteome</keyword>
<dbReference type="Gene3D" id="3.40.50.12780">
    <property type="entry name" value="N-terminal domain of ligase-like"/>
    <property type="match status" value="1"/>
</dbReference>
<dbReference type="InterPro" id="IPR000873">
    <property type="entry name" value="AMP-dep_synth/lig_dom"/>
</dbReference>
<evidence type="ECO:0000259" key="1">
    <source>
        <dbReference type="Pfam" id="PF00501"/>
    </source>
</evidence>
<dbReference type="PANTHER" id="PTHR45527">
    <property type="entry name" value="NONRIBOSOMAL PEPTIDE SYNTHETASE"/>
    <property type="match status" value="1"/>
</dbReference>
<organism evidence="2 3">
    <name type="scientific">Nonomuraea zeae</name>
    <dbReference type="NCBI Taxonomy" id="1642303"/>
    <lineage>
        <taxon>Bacteria</taxon>
        <taxon>Bacillati</taxon>
        <taxon>Actinomycetota</taxon>
        <taxon>Actinomycetes</taxon>
        <taxon>Streptosporangiales</taxon>
        <taxon>Streptosporangiaceae</taxon>
        <taxon>Nonomuraea</taxon>
    </lineage>
</organism>
<dbReference type="InterPro" id="IPR020845">
    <property type="entry name" value="AMP-binding_CS"/>
</dbReference>
<sequence length="515" mass="54506">MTIADGLLGLAELPRLPISPQEVERARALAARRPHPADLADAVITLVERVAAGDGDRPAVADDARRLTYAELAAEARRLATLLEREGAGPGTVVAVGGERGAAVIAAFLAIELIGAVYVPADGTWPAARVAEVLTRAGAVLLLDTGRESVTPALAEGARGAGVRLVRAAEAAGLPRWSGPARLDGPDQPRYMLFTSGSTGRPKGAVVEHQGMLNHLHAKVVDLDMTASDTVAQTAPLGFDISIWQMLCPLVVGGRVRVVGDATAYDSVAFARLIGAEAVTIVELVPTMVRLLLDDLATALTTGPLSDTAATRETATPEPVTPATGLLGGLRWMLATGEELPTEVARRWLREMPHAGLVNAYGPTECSDDVTHHTVTPADLELLRLPIGTPVINTDLYVLRRDDDGWHACEPGETGELFVGGVCVGRGYAGDHDRTREAFFQDPFAGTPTGRLYRTGDAVRALPRGALQYLGRVDRQVKIAGVRMELGEIEAVLQRHPSVGAVAVVVQDFAILHRH</sequence>
<dbReference type="AlphaFoldDB" id="A0A5S4G3F4"/>
<dbReference type="Proteomes" id="UP000306628">
    <property type="component" value="Unassembled WGS sequence"/>
</dbReference>
<dbReference type="InterPro" id="IPR010071">
    <property type="entry name" value="AA_adenyl_dom"/>
</dbReference>
<reference evidence="2 3" key="1">
    <citation type="submission" date="2019-05" db="EMBL/GenBank/DDBJ databases">
        <title>Draft genome sequence of Nonomuraea zeae DSM 100528.</title>
        <authorList>
            <person name="Saricaoglu S."/>
            <person name="Isik K."/>
        </authorList>
    </citation>
    <scope>NUCLEOTIDE SEQUENCE [LARGE SCALE GENOMIC DNA]</scope>
    <source>
        <strain evidence="2 3">DSM 100528</strain>
    </source>
</reference>
<dbReference type="CDD" id="cd05930">
    <property type="entry name" value="A_NRPS"/>
    <property type="match status" value="1"/>
</dbReference>
<feature type="domain" description="AMP-dependent synthetase/ligase" evidence="1">
    <location>
        <begin position="48"/>
        <end position="428"/>
    </location>
</feature>
<dbReference type="PANTHER" id="PTHR45527:SF1">
    <property type="entry name" value="FATTY ACID SYNTHASE"/>
    <property type="match status" value="1"/>
</dbReference>
<accession>A0A5S4G3F4</accession>
<dbReference type="InterPro" id="IPR045851">
    <property type="entry name" value="AMP-bd_C_sf"/>
</dbReference>
<dbReference type="RefSeq" id="WP_138694822.1">
    <property type="nucleotide sequence ID" value="NZ_JBHSAZ010000120.1"/>
</dbReference>
<dbReference type="NCBIfam" id="TIGR01733">
    <property type="entry name" value="AA-adenyl-dom"/>
    <property type="match status" value="1"/>
</dbReference>
<gene>
    <name evidence="2" type="ORF">ETD85_38840</name>
</gene>
<comment type="caution">
    <text evidence="2">The sequence shown here is derived from an EMBL/GenBank/DDBJ whole genome shotgun (WGS) entry which is preliminary data.</text>
</comment>
<dbReference type="Pfam" id="PF00501">
    <property type="entry name" value="AMP-binding"/>
    <property type="match status" value="1"/>
</dbReference>
<dbReference type="GO" id="GO:0005829">
    <property type="term" value="C:cytosol"/>
    <property type="evidence" value="ECO:0007669"/>
    <property type="project" value="TreeGrafter"/>
</dbReference>
<dbReference type="GO" id="GO:0043041">
    <property type="term" value="P:amino acid activation for nonribosomal peptide biosynthetic process"/>
    <property type="evidence" value="ECO:0007669"/>
    <property type="project" value="TreeGrafter"/>
</dbReference>
<protein>
    <submittedName>
        <fullName evidence="2">Amino acid adenylation domain-containing protein</fullName>
    </submittedName>
</protein>
<proteinExistence type="predicted"/>
<name>A0A5S4G3F4_9ACTN</name>
<dbReference type="GO" id="GO:0044550">
    <property type="term" value="P:secondary metabolite biosynthetic process"/>
    <property type="evidence" value="ECO:0007669"/>
    <property type="project" value="TreeGrafter"/>
</dbReference>
<dbReference type="EMBL" id="VCKX01000166">
    <property type="protein sequence ID" value="TMR27508.1"/>
    <property type="molecule type" value="Genomic_DNA"/>
</dbReference>
<evidence type="ECO:0000313" key="2">
    <source>
        <dbReference type="EMBL" id="TMR27508.1"/>
    </source>
</evidence>
<dbReference type="InterPro" id="IPR042099">
    <property type="entry name" value="ANL_N_sf"/>
</dbReference>
<dbReference type="GO" id="GO:0031177">
    <property type="term" value="F:phosphopantetheine binding"/>
    <property type="evidence" value="ECO:0007669"/>
    <property type="project" value="TreeGrafter"/>
</dbReference>
<dbReference type="SUPFAM" id="SSF56801">
    <property type="entry name" value="Acetyl-CoA synthetase-like"/>
    <property type="match status" value="1"/>
</dbReference>
<dbReference type="OrthoDB" id="2472181at2"/>